<keyword evidence="14 17" id="KW-0472">Membrane</keyword>
<evidence type="ECO:0000256" key="4">
    <source>
        <dbReference type="ARBA" id="ARBA00022539"/>
    </source>
</evidence>
<comment type="catalytic activity">
    <reaction evidence="15">
        <text>Zn(2+)(in) + ATP + H2O = Zn(2+)(out) + ADP + phosphate + H(+)</text>
        <dbReference type="Rhea" id="RHEA:20621"/>
        <dbReference type="ChEBI" id="CHEBI:15377"/>
        <dbReference type="ChEBI" id="CHEBI:15378"/>
        <dbReference type="ChEBI" id="CHEBI:29105"/>
        <dbReference type="ChEBI" id="CHEBI:30616"/>
        <dbReference type="ChEBI" id="CHEBI:43474"/>
        <dbReference type="ChEBI" id="CHEBI:456216"/>
        <dbReference type="EC" id="7.2.2.12"/>
    </reaction>
</comment>
<evidence type="ECO:0000259" key="18">
    <source>
        <dbReference type="PROSITE" id="PS50846"/>
    </source>
</evidence>
<evidence type="ECO:0000256" key="1">
    <source>
        <dbReference type="ARBA" id="ARBA00004651"/>
    </source>
</evidence>
<dbReference type="Gene3D" id="3.30.70.100">
    <property type="match status" value="1"/>
</dbReference>
<keyword evidence="3 17" id="KW-1003">Cell membrane</keyword>
<dbReference type="NCBIfam" id="TIGR01525">
    <property type="entry name" value="ATPase-IB_hvy"/>
    <property type="match status" value="1"/>
</dbReference>
<dbReference type="EMBL" id="CP003359">
    <property type="protein sequence ID" value="AGB42207.1"/>
    <property type="molecule type" value="Genomic_DNA"/>
</dbReference>
<dbReference type="FunFam" id="2.70.150.10:FF:000002">
    <property type="entry name" value="Copper-transporting ATPase 1, putative"/>
    <property type="match status" value="1"/>
</dbReference>
<evidence type="ECO:0000313" key="20">
    <source>
        <dbReference type="Proteomes" id="UP000010880"/>
    </source>
</evidence>
<evidence type="ECO:0000313" key="19">
    <source>
        <dbReference type="EMBL" id="AGB42207.1"/>
    </source>
</evidence>
<dbReference type="SUPFAM" id="SSF55008">
    <property type="entry name" value="HMA, heavy metal-associated domain"/>
    <property type="match status" value="1"/>
</dbReference>
<dbReference type="InterPro" id="IPR027256">
    <property type="entry name" value="P-typ_ATPase_IB"/>
</dbReference>
<evidence type="ECO:0000256" key="9">
    <source>
        <dbReference type="ARBA" id="ARBA00022833"/>
    </source>
</evidence>
<dbReference type="eggNOG" id="COG2217">
    <property type="taxonomic scope" value="Bacteria"/>
</dbReference>
<keyword evidence="4" id="KW-0104">Cadmium</keyword>
<protein>
    <submittedName>
        <fullName evidence="19">Heavy metal-translocating P-type ATPase, Cd/Co/Hg/Pb/Zn-transporting</fullName>
    </submittedName>
</protein>
<name>L0KA75_HALHC</name>
<dbReference type="SFLD" id="SFLDG00002">
    <property type="entry name" value="C1.7:_P-type_atpase_like"/>
    <property type="match status" value="1"/>
</dbReference>
<feature type="domain" description="HMA" evidence="18">
    <location>
        <begin position="7"/>
        <end position="76"/>
    </location>
</feature>
<evidence type="ECO:0000256" key="12">
    <source>
        <dbReference type="ARBA" id="ARBA00022967"/>
    </source>
</evidence>
<dbReference type="InterPro" id="IPR006121">
    <property type="entry name" value="HMA_dom"/>
</dbReference>
<dbReference type="PRINTS" id="PR00941">
    <property type="entry name" value="CDATPASE"/>
</dbReference>
<evidence type="ECO:0000256" key="5">
    <source>
        <dbReference type="ARBA" id="ARBA00022553"/>
    </source>
</evidence>
<comment type="similarity">
    <text evidence="2 17">Belongs to the cation transport ATPase (P-type) (TC 3.A.3) family. Type IB subfamily.</text>
</comment>
<keyword evidence="20" id="KW-1185">Reference proteome</keyword>
<keyword evidence="5" id="KW-0597">Phosphoprotein</keyword>
<dbReference type="Pfam" id="PF00403">
    <property type="entry name" value="HMA"/>
    <property type="match status" value="1"/>
</dbReference>
<dbReference type="Gene3D" id="2.70.150.10">
    <property type="entry name" value="Calcium-transporting ATPase, cytoplasmic transduction domain A"/>
    <property type="match status" value="1"/>
</dbReference>
<evidence type="ECO:0000256" key="8">
    <source>
        <dbReference type="ARBA" id="ARBA00022741"/>
    </source>
</evidence>
<keyword evidence="6 17" id="KW-0812">Transmembrane</keyword>
<dbReference type="NCBIfam" id="TIGR01512">
    <property type="entry name" value="ATPase-IB2_Cd"/>
    <property type="match status" value="1"/>
</dbReference>
<feature type="transmembrane region" description="Helical" evidence="17">
    <location>
        <begin position="327"/>
        <end position="347"/>
    </location>
</feature>
<organism evidence="19 20">
    <name type="scientific">Halobacteroides halobius (strain ATCC 35273 / DSM 5150 / MD-1)</name>
    <dbReference type="NCBI Taxonomy" id="748449"/>
    <lineage>
        <taxon>Bacteria</taxon>
        <taxon>Bacillati</taxon>
        <taxon>Bacillota</taxon>
        <taxon>Clostridia</taxon>
        <taxon>Halanaerobiales</taxon>
        <taxon>Halobacteroidaceae</taxon>
        <taxon>Halobacteroides</taxon>
    </lineage>
</organism>
<comment type="subcellular location">
    <subcellularLocation>
        <location evidence="1">Cell membrane</location>
        <topology evidence="1">Multi-pass membrane protein</topology>
    </subcellularLocation>
</comment>
<dbReference type="PATRIC" id="fig|748449.3.peg.2253"/>
<evidence type="ECO:0000256" key="13">
    <source>
        <dbReference type="ARBA" id="ARBA00022989"/>
    </source>
</evidence>
<dbReference type="InterPro" id="IPR001757">
    <property type="entry name" value="P_typ_ATPase"/>
</dbReference>
<dbReference type="PRINTS" id="PR00119">
    <property type="entry name" value="CATATPASE"/>
</dbReference>
<dbReference type="InterPro" id="IPR018303">
    <property type="entry name" value="ATPase_P-typ_P_site"/>
</dbReference>
<evidence type="ECO:0000256" key="14">
    <source>
        <dbReference type="ARBA" id="ARBA00023136"/>
    </source>
</evidence>
<dbReference type="PANTHER" id="PTHR48085">
    <property type="entry name" value="CADMIUM/ZINC-TRANSPORTING ATPASE HMA2-RELATED"/>
    <property type="match status" value="1"/>
</dbReference>
<dbReference type="InterPro" id="IPR023299">
    <property type="entry name" value="ATPase_P-typ_cyto_dom_N"/>
</dbReference>
<dbReference type="SUPFAM" id="SSF56784">
    <property type="entry name" value="HAD-like"/>
    <property type="match status" value="1"/>
</dbReference>
<dbReference type="InterPro" id="IPR008250">
    <property type="entry name" value="ATPase_P-typ_transduc_dom_A_sf"/>
</dbReference>
<dbReference type="Pfam" id="PF00702">
    <property type="entry name" value="Hydrolase"/>
    <property type="match status" value="1"/>
</dbReference>
<dbReference type="SUPFAM" id="SSF81665">
    <property type="entry name" value="Calcium ATPase, transmembrane domain M"/>
    <property type="match status" value="1"/>
</dbReference>
<dbReference type="Proteomes" id="UP000010880">
    <property type="component" value="Chromosome"/>
</dbReference>
<dbReference type="GO" id="GO:0005886">
    <property type="term" value="C:plasma membrane"/>
    <property type="evidence" value="ECO:0007669"/>
    <property type="project" value="UniProtKB-SubCell"/>
</dbReference>
<feature type="transmembrane region" description="Helical" evidence="17">
    <location>
        <begin position="665"/>
        <end position="684"/>
    </location>
</feature>
<proteinExistence type="inferred from homology"/>
<evidence type="ECO:0000256" key="10">
    <source>
        <dbReference type="ARBA" id="ARBA00022840"/>
    </source>
</evidence>
<keyword evidence="10 17" id="KW-0067">ATP-binding</keyword>
<keyword evidence="12" id="KW-1278">Translocase</keyword>
<feature type="transmembrane region" description="Helical" evidence="17">
    <location>
        <begin position="690"/>
        <end position="708"/>
    </location>
</feature>
<evidence type="ECO:0000256" key="3">
    <source>
        <dbReference type="ARBA" id="ARBA00022475"/>
    </source>
</evidence>
<dbReference type="InterPro" id="IPR023214">
    <property type="entry name" value="HAD_sf"/>
</dbReference>
<evidence type="ECO:0000256" key="15">
    <source>
        <dbReference type="ARBA" id="ARBA00047308"/>
    </source>
</evidence>
<dbReference type="SFLD" id="SFLDF00027">
    <property type="entry name" value="p-type_atpase"/>
    <property type="match status" value="1"/>
</dbReference>
<dbReference type="AlphaFoldDB" id="L0KA75"/>
<dbReference type="InterPro" id="IPR036163">
    <property type="entry name" value="HMA_dom_sf"/>
</dbReference>
<dbReference type="PROSITE" id="PS00154">
    <property type="entry name" value="ATPASE_E1_E2"/>
    <property type="match status" value="1"/>
</dbReference>
<dbReference type="InterPro" id="IPR059000">
    <property type="entry name" value="ATPase_P-type_domA"/>
</dbReference>
<dbReference type="RefSeq" id="WP_015327921.1">
    <property type="nucleotide sequence ID" value="NC_019978.1"/>
</dbReference>
<reference evidence="20" key="1">
    <citation type="submission" date="2012-02" db="EMBL/GenBank/DDBJ databases">
        <title>The complete genome of Halobacteroides halobius DSM 5150.</title>
        <authorList>
            <person name="Lucas S."/>
            <person name="Copeland A."/>
            <person name="Lapidus A."/>
            <person name="Glavina del Rio T."/>
            <person name="Dalin E."/>
            <person name="Tice H."/>
            <person name="Bruce D."/>
            <person name="Goodwin L."/>
            <person name="Pitluck S."/>
            <person name="Peters L."/>
            <person name="Mikhailova N."/>
            <person name="Gu W."/>
            <person name="Kyrpides N."/>
            <person name="Mavromatis K."/>
            <person name="Ivanova N."/>
            <person name="Brettin T."/>
            <person name="Detter J.C."/>
            <person name="Han C."/>
            <person name="Larimer F."/>
            <person name="Land M."/>
            <person name="Hauser L."/>
            <person name="Markowitz V."/>
            <person name="Cheng J.-F."/>
            <person name="Hugenholtz P."/>
            <person name="Woyke T."/>
            <person name="Wu D."/>
            <person name="Tindall B."/>
            <person name="Pomrenke H."/>
            <person name="Brambilla E."/>
            <person name="Klenk H.-P."/>
            <person name="Eisen J.A."/>
        </authorList>
    </citation>
    <scope>NUCLEOTIDE SEQUENCE [LARGE SCALE GENOMIC DNA]</scope>
    <source>
        <strain evidence="20">ATCC 35273 / DSM 5150 / MD-1</strain>
    </source>
</reference>
<evidence type="ECO:0000256" key="7">
    <source>
        <dbReference type="ARBA" id="ARBA00022723"/>
    </source>
</evidence>
<evidence type="ECO:0000256" key="16">
    <source>
        <dbReference type="ARBA" id="ARBA00049338"/>
    </source>
</evidence>
<evidence type="ECO:0000256" key="2">
    <source>
        <dbReference type="ARBA" id="ARBA00006024"/>
    </source>
</evidence>
<dbReference type="PROSITE" id="PS50846">
    <property type="entry name" value="HMA_2"/>
    <property type="match status" value="1"/>
</dbReference>
<dbReference type="InterPro" id="IPR044492">
    <property type="entry name" value="P_typ_ATPase_HD_dom"/>
</dbReference>
<dbReference type="GO" id="GO:0016887">
    <property type="term" value="F:ATP hydrolysis activity"/>
    <property type="evidence" value="ECO:0007669"/>
    <property type="project" value="InterPro"/>
</dbReference>
<gene>
    <name evidence="19" type="ordered locus">Halha_2333</name>
</gene>
<dbReference type="PANTHER" id="PTHR48085:SF5">
    <property type="entry name" value="CADMIUM_ZINC-TRANSPORTING ATPASE HMA4-RELATED"/>
    <property type="match status" value="1"/>
</dbReference>
<keyword evidence="13 17" id="KW-1133">Transmembrane helix</keyword>
<sequence>MNGKKIIKEEFILEGLSCADCAGKIERQVNQLPEVSEANLNFASQKLKIKVDNSNKLASVVEEAKKLVKDIEPGVEIREEVNDQSHEGHSHSHSDNDNLKSEFMRLGAGSIFFIAALFLDLNLWGEWALYGIAYLTIGGKVLSKSAKNISRGQIFDENFLMTIATIGAFAIQEFPEGVAVMLFYEIGELFQDIAVNRSRRSIKSLMDIRPDYANLKRDGQVEEVGPEQVEIGDIIVVKPGEKVPLDGEVIEGESMLDTSALTGESVPRKVEPGEEVLSGSINQDGLLTIKVTSDFAESTVNKILDLVENAASEKAPTENFITKFARYYTPVVVFGALALATIPPLVISGATFSDWIYRALIFLVVSCPCALVVSIPLGFFGGIGSASKQGVLVKGGNYLEALNSVKTVVMDKTGTLTEGTFEVAKLVPEDKWSKDELLKLAAQAETNSNHPIAESILRAYDGEKINTEEIDSYQEIAGHGLQVVVDSKEILAGNHKLMEKEEIKYPTTKESGTVIHVAYDGEYVGYILISDKIKDDAAAAISGLRELGVEQLVMLTGDNERVAKSVASELDLDKYYAELLPDDKVTQVEELIRDRDENDKLVFVGDGINDAPVLARSDIGVAMGGLGSDAAIEAADVVLMKDKPSNLVDAINVAKFTRNIVWQNIALAFIVKGVVLAMGAFGMATMWEAVFADVGVALIAVLNAMRITRAKF</sequence>
<accession>L0KA75</accession>
<dbReference type="FunFam" id="3.40.1110.10:FF:000066">
    <property type="entry name" value="Cadmium-translocating P-type ATPase"/>
    <property type="match status" value="1"/>
</dbReference>
<keyword evidence="11" id="KW-0460">Magnesium</keyword>
<feature type="transmembrane region" description="Helical" evidence="17">
    <location>
        <begin position="359"/>
        <end position="380"/>
    </location>
</feature>
<evidence type="ECO:0000256" key="17">
    <source>
        <dbReference type="RuleBase" id="RU362081"/>
    </source>
</evidence>
<dbReference type="OrthoDB" id="9760364at2"/>
<dbReference type="GO" id="GO:0005524">
    <property type="term" value="F:ATP binding"/>
    <property type="evidence" value="ECO:0007669"/>
    <property type="project" value="UniProtKB-UniRule"/>
</dbReference>
<dbReference type="CDD" id="cd07548">
    <property type="entry name" value="P-type_ATPase-Cd_Zn_Co_like"/>
    <property type="match status" value="1"/>
</dbReference>
<dbReference type="GO" id="GO:0046872">
    <property type="term" value="F:metal ion binding"/>
    <property type="evidence" value="ECO:0007669"/>
    <property type="project" value="UniProtKB-KW"/>
</dbReference>
<dbReference type="Gene3D" id="3.40.50.1000">
    <property type="entry name" value="HAD superfamily/HAD-like"/>
    <property type="match status" value="1"/>
</dbReference>
<dbReference type="CDD" id="cd00371">
    <property type="entry name" value="HMA"/>
    <property type="match status" value="1"/>
</dbReference>
<keyword evidence="8 17" id="KW-0547">Nucleotide-binding</keyword>
<comment type="catalytic activity">
    <reaction evidence="16">
        <text>Cd(2+)(in) + ATP + H2O = Cd(2+)(out) + ADP + phosphate + H(+)</text>
        <dbReference type="Rhea" id="RHEA:12132"/>
        <dbReference type="ChEBI" id="CHEBI:15377"/>
        <dbReference type="ChEBI" id="CHEBI:15378"/>
        <dbReference type="ChEBI" id="CHEBI:30616"/>
        <dbReference type="ChEBI" id="CHEBI:43474"/>
        <dbReference type="ChEBI" id="CHEBI:48775"/>
        <dbReference type="ChEBI" id="CHEBI:456216"/>
        <dbReference type="EC" id="7.2.2.21"/>
    </reaction>
</comment>
<dbReference type="KEGG" id="hhl:Halha_2333"/>
<dbReference type="InterPro" id="IPR023298">
    <property type="entry name" value="ATPase_P-typ_TM_dom_sf"/>
</dbReference>
<dbReference type="GO" id="GO:0008551">
    <property type="term" value="F:P-type cadmium transporter activity"/>
    <property type="evidence" value="ECO:0007669"/>
    <property type="project" value="UniProtKB-EC"/>
</dbReference>
<dbReference type="HOGENOM" id="CLU_001771_6_2_9"/>
<dbReference type="STRING" id="748449.Halha_2333"/>
<dbReference type="Gene3D" id="3.40.1110.10">
    <property type="entry name" value="Calcium-transporting ATPase, cytoplasmic domain N"/>
    <property type="match status" value="1"/>
</dbReference>
<dbReference type="SUPFAM" id="SSF81653">
    <property type="entry name" value="Calcium ATPase, transduction domain A"/>
    <property type="match status" value="1"/>
</dbReference>
<keyword evidence="7 17" id="KW-0479">Metal-binding</keyword>
<keyword evidence="9" id="KW-0862">Zinc</keyword>
<dbReference type="InterPro" id="IPR051014">
    <property type="entry name" value="Cation_Transport_ATPase_IB"/>
</dbReference>
<dbReference type="GO" id="GO:0016463">
    <property type="term" value="F:P-type zinc transporter activity"/>
    <property type="evidence" value="ECO:0007669"/>
    <property type="project" value="UniProtKB-EC"/>
</dbReference>
<dbReference type="InterPro" id="IPR036412">
    <property type="entry name" value="HAD-like_sf"/>
</dbReference>
<evidence type="ECO:0000256" key="11">
    <source>
        <dbReference type="ARBA" id="ARBA00022842"/>
    </source>
</evidence>
<dbReference type="SFLD" id="SFLDS00003">
    <property type="entry name" value="Haloacid_Dehalogenase"/>
    <property type="match status" value="1"/>
</dbReference>
<evidence type="ECO:0000256" key="6">
    <source>
        <dbReference type="ARBA" id="ARBA00022692"/>
    </source>
</evidence>
<dbReference type="Pfam" id="PF00122">
    <property type="entry name" value="E1-E2_ATPase"/>
    <property type="match status" value="1"/>
</dbReference>
<dbReference type="NCBIfam" id="TIGR01494">
    <property type="entry name" value="ATPase_P-type"/>
    <property type="match status" value="1"/>
</dbReference>